<reference evidence="2 3" key="1">
    <citation type="submission" date="2023-04" db="EMBL/GenBank/DDBJ databases">
        <title>Complete genome sequence of Alisedimentitalea scapharcae.</title>
        <authorList>
            <person name="Rong J.-C."/>
            <person name="Yi M.-L."/>
            <person name="Zhao Q."/>
        </authorList>
    </citation>
    <scope>NUCLEOTIDE SEQUENCE [LARGE SCALE GENOMIC DNA]</scope>
    <source>
        <strain evidence="2 3">KCTC 42119</strain>
    </source>
</reference>
<dbReference type="SUPFAM" id="SSF54909">
    <property type="entry name" value="Dimeric alpha+beta barrel"/>
    <property type="match status" value="1"/>
</dbReference>
<dbReference type="Proteomes" id="UP001623232">
    <property type="component" value="Chromosome"/>
</dbReference>
<evidence type="ECO:0000313" key="2">
    <source>
        <dbReference type="EMBL" id="WZK88635.1"/>
    </source>
</evidence>
<feature type="domain" description="DUF6854" evidence="1">
    <location>
        <begin position="127"/>
        <end position="201"/>
    </location>
</feature>
<evidence type="ECO:0000259" key="1">
    <source>
        <dbReference type="Pfam" id="PF21614"/>
    </source>
</evidence>
<dbReference type="InterPro" id="IPR049275">
    <property type="entry name" value="DUF6854"/>
</dbReference>
<evidence type="ECO:0000313" key="3">
    <source>
        <dbReference type="Proteomes" id="UP001623232"/>
    </source>
</evidence>
<dbReference type="EMBL" id="CP123584">
    <property type="protein sequence ID" value="WZK88635.1"/>
    <property type="molecule type" value="Genomic_DNA"/>
</dbReference>
<dbReference type="RefSeq" id="WP_406646099.1">
    <property type="nucleotide sequence ID" value="NZ_CP123584.1"/>
</dbReference>
<dbReference type="InterPro" id="IPR011008">
    <property type="entry name" value="Dimeric_a/b-barrel"/>
</dbReference>
<dbReference type="Pfam" id="PF21614">
    <property type="entry name" value="DUF6854"/>
    <property type="match status" value="2"/>
</dbReference>
<organism evidence="2 3">
    <name type="scientific">Aliisedimentitalea scapharcae</name>
    <dbReference type="NCBI Taxonomy" id="1524259"/>
    <lineage>
        <taxon>Bacteria</taxon>
        <taxon>Pseudomonadati</taxon>
        <taxon>Pseudomonadota</taxon>
        <taxon>Alphaproteobacteria</taxon>
        <taxon>Rhodobacterales</taxon>
        <taxon>Roseobacteraceae</taxon>
        <taxon>Aliisedimentitalea</taxon>
    </lineage>
</organism>
<feature type="domain" description="DUF6854" evidence="1">
    <location>
        <begin position="5"/>
        <end position="99"/>
    </location>
</feature>
<proteinExistence type="predicted"/>
<name>A0ABZ2XV10_9RHOB</name>
<keyword evidence="3" id="KW-1185">Reference proteome</keyword>
<dbReference type="Gene3D" id="3.30.70.100">
    <property type="match status" value="2"/>
</dbReference>
<gene>
    <name evidence="2" type="ORF">QEZ52_18840</name>
</gene>
<sequence>MSKLNYIMVTVASCAPAYLDQALAHVGNLVTELKGQAGAVMARYGVVSTGEHAGSLILFQGYDELNGIDRAFGVYGTSDAYKDLIGSGQIAVTLRNIIKMEEIGLDNSSTELPAYGVLTRFGSADLMLEKMKPVIPCFEENGAMFLRYGTIMTGNAAGRRLLGVGYPSMEAIEKTYNALRESKEYNDVVQDIDLDFRNIFRYAG</sequence>
<protein>
    <recommendedName>
        <fullName evidence="1">DUF6854 domain-containing protein</fullName>
    </recommendedName>
</protein>
<accession>A0ABZ2XV10</accession>